<dbReference type="Gene3D" id="6.10.280.50">
    <property type="match status" value="1"/>
</dbReference>
<keyword evidence="1" id="KW-0175">Coiled coil</keyword>
<accession>A0A7H1NS12</accession>
<evidence type="ECO:0000313" key="3">
    <source>
        <dbReference type="Proteomes" id="UP000516349"/>
    </source>
</evidence>
<name>A0A7H1NS12_9PROT</name>
<gene>
    <name evidence="2" type="ORF">JGUZn3_13460</name>
</gene>
<dbReference type="Pfam" id="PF04325">
    <property type="entry name" value="DUF465"/>
    <property type="match status" value="1"/>
</dbReference>
<keyword evidence="3" id="KW-1185">Reference proteome</keyword>
<dbReference type="AlphaFoldDB" id="A0A7H1NS12"/>
<evidence type="ECO:0000256" key="1">
    <source>
        <dbReference type="SAM" id="Coils"/>
    </source>
</evidence>
<proteinExistence type="predicted"/>
<dbReference type="InterPro" id="IPR007420">
    <property type="entry name" value="DUF465"/>
</dbReference>
<dbReference type="KEGG" id="ebla:JGUZn3_13460"/>
<evidence type="ECO:0008006" key="4">
    <source>
        <dbReference type="Google" id="ProtNLM"/>
    </source>
</evidence>
<sequence>MTINGRIQALQDRHDKLDENISHEEGRPAPDENLLVKMKMEKLRLKDEIEQLRRQMH</sequence>
<organism evidence="2 3">
    <name type="scientific">Entomobacter blattae</name>
    <dbReference type="NCBI Taxonomy" id="2762277"/>
    <lineage>
        <taxon>Bacteria</taxon>
        <taxon>Pseudomonadati</taxon>
        <taxon>Pseudomonadota</taxon>
        <taxon>Alphaproteobacteria</taxon>
        <taxon>Acetobacterales</taxon>
        <taxon>Acetobacteraceae</taxon>
        <taxon>Entomobacter</taxon>
    </lineage>
</organism>
<dbReference type="Proteomes" id="UP000516349">
    <property type="component" value="Chromosome"/>
</dbReference>
<protein>
    <recommendedName>
        <fullName evidence="4">DUF465 domain-containing protein</fullName>
    </recommendedName>
</protein>
<reference evidence="2 3" key="1">
    <citation type="submission" date="2020-08" db="EMBL/GenBank/DDBJ databases">
        <title>Complete genome sequence of Entomobacter blattae G55GP.</title>
        <authorList>
            <person name="Poehlein A."/>
            <person name="Guzman J."/>
            <person name="Daniel R."/>
            <person name="Vilcinskas A."/>
        </authorList>
    </citation>
    <scope>NUCLEOTIDE SEQUENCE [LARGE SCALE GENOMIC DNA]</scope>
    <source>
        <strain evidence="2 3">G55GP</strain>
    </source>
</reference>
<feature type="coiled-coil region" evidence="1">
    <location>
        <begin position="7"/>
        <end position="55"/>
    </location>
</feature>
<dbReference type="EMBL" id="CP060244">
    <property type="protein sequence ID" value="QNT78572.1"/>
    <property type="molecule type" value="Genomic_DNA"/>
</dbReference>
<evidence type="ECO:0000313" key="2">
    <source>
        <dbReference type="EMBL" id="QNT78572.1"/>
    </source>
</evidence>
<dbReference type="InterPro" id="IPR038444">
    <property type="entry name" value="DUF465_sf"/>
</dbReference>